<dbReference type="AlphaFoldDB" id="A0A6A6MCU2"/>
<evidence type="ECO:0000313" key="1">
    <source>
        <dbReference type="EMBL" id="KAF2310727.1"/>
    </source>
</evidence>
<accession>A0A6A6MCU2</accession>
<dbReference type="Proteomes" id="UP000467840">
    <property type="component" value="Chromosome 14"/>
</dbReference>
<sequence length="305" mass="36101">MALSFCSFNHHQELTVYPHTEVDTDDHQLLGYNENFMSTFSDSIVNPLFEFDDELFYSDSYTNLLPYFSSSPSDNVMSLSSPDIFPLQEFESYQYPKRQKSYADICHSSFAPSFFDGMLLRILILYSQNFQLQYCPSFTFRQQLLMEGEVTEPEHLPRVLQRKHKFTSVMLKAATDRFWRKNLVVKSEGVRMYEGTLRDEYQDRNLLRQHFKGRPPEIRQGMQVPPWKQKLKVIMGVAEGMCHMQEQWPEVGHLQFWTSRVFLLETISNKGPQEELERDKAEFIEYIRISYPGKLRFVVDSRMKI</sequence>
<name>A0A6A6MCU2_HEVBR</name>
<proteinExistence type="predicted"/>
<protein>
    <submittedName>
        <fullName evidence="1">Uncharacterized protein</fullName>
    </submittedName>
</protein>
<dbReference type="EMBL" id="JAAGAX010000006">
    <property type="protein sequence ID" value="KAF2310727.1"/>
    <property type="molecule type" value="Genomic_DNA"/>
</dbReference>
<comment type="caution">
    <text evidence="1">The sequence shown here is derived from an EMBL/GenBank/DDBJ whole genome shotgun (WGS) entry which is preliminary data.</text>
</comment>
<keyword evidence="2" id="KW-1185">Reference proteome</keyword>
<evidence type="ECO:0000313" key="2">
    <source>
        <dbReference type="Proteomes" id="UP000467840"/>
    </source>
</evidence>
<gene>
    <name evidence="1" type="ORF">GH714_016661</name>
</gene>
<reference evidence="1 2" key="1">
    <citation type="journal article" date="2020" name="Mol. Plant">
        <title>The Chromosome-Based Rubber Tree Genome Provides New Insights into Spurge Genome Evolution and Rubber Biosynthesis.</title>
        <authorList>
            <person name="Liu J."/>
            <person name="Shi C."/>
            <person name="Shi C.C."/>
            <person name="Li W."/>
            <person name="Zhang Q.J."/>
            <person name="Zhang Y."/>
            <person name="Li K."/>
            <person name="Lu H.F."/>
            <person name="Shi C."/>
            <person name="Zhu S.T."/>
            <person name="Xiao Z.Y."/>
            <person name="Nan H."/>
            <person name="Yue Y."/>
            <person name="Zhu X.G."/>
            <person name="Wu Y."/>
            <person name="Hong X.N."/>
            <person name="Fan G.Y."/>
            <person name="Tong Y."/>
            <person name="Zhang D."/>
            <person name="Mao C.L."/>
            <person name="Liu Y.L."/>
            <person name="Hao S.J."/>
            <person name="Liu W.Q."/>
            <person name="Lv M.Q."/>
            <person name="Zhang H.B."/>
            <person name="Liu Y."/>
            <person name="Hu-Tang G.R."/>
            <person name="Wang J.P."/>
            <person name="Wang J.H."/>
            <person name="Sun Y.H."/>
            <person name="Ni S.B."/>
            <person name="Chen W.B."/>
            <person name="Zhang X.C."/>
            <person name="Jiao Y.N."/>
            <person name="Eichler E.E."/>
            <person name="Li G.H."/>
            <person name="Liu X."/>
            <person name="Gao L.Z."/>
        </authorList>
    </citation>
    <scope>NUCLEOTIDE SEQUENCE [LARGE SCALE GENOMIC DNA]</scope>
    <source>
        <strain evidence="2">cv. GT1</strain>
        <tissue evidence="1">Leaf</tissue>
    </source>
</reference>
<organism evidence="1 2">
    <name type="scientific">Hevea brasiliensis</name>
    <name type="common">Para rubber tree</name>
    <name type="synonym">Siphonia brasiliensis</name>
    <dbReference type="NCBI Taxonomy" id="3981"/>
    <lineage>
        <taxon>Eukaryota</taxon>
        <taxon>Viridiplantae</taxon>
        <taxon>Streptophyta</taxon>
        <taxon>Embryophyta</taxon>
        <taxon>Tracheophyta</taxon>
        <taxon>Spermatophyta</taxon>
        <taxon>Magnoliopsida</taxon>
        <taxon>eudicotyledons</taxon>
        <taxon>Gunneridae</taxon>
        <taxon>Pentapetalae</taxon>
        <taxon>rosids</taxon>
        <taxon>fabids</taxon>
        <taxon>Malpighiales</taxon>
        <taxon>Euphorbiaceae</taxon>
        <taxon>Crotonoideae</taxon>
        <taxon>Micrandreae</taxon>
        <taxon>Hevea</taxon>
    </lineage>
</organism>